<keyword evidence="4 6" id="KW-1133">Transmembrane helix</keyword>
<sequence length="597" mass="66477">MFGIALKSLRSKWRDYIVLFVGLIISAAIFYMFSAMATNKAFLEANAVVSQITVIFVIGEVLLGMITFVYLNFANGFLLRIRQSEYGLMSMLGATKKQIGSLLLRETLSIGVIATIIGILIGFGLTALSSHYLMNLLGVQLHHWQSFSIKSIVTTLVFFIVLFTLNGLYNRRRLRKQDTLTLLLANKQVNQPKERKILDPLFGLIGLLLLIASFVLMPKIAKIGLSGFVVILILNVWGTYWFVSRTLKMVTSWVRGSKYSLRGLRAFINGQLSFRLPDYQRILSSIAVMFALALGAMSVGQGYYLMLPSQAEKADPLTAAYVTNKISTDNLKGITWNQSYHYVVKGQTIYFNAEEFNEQKLPAKVWSKDGSSWRTKWLTGNQLRDEPESDLTLTSVANQILNTRFGAKVVVAENASDMQAHGTTTHTVRMVKVTDMMANEQALAHNMKLQEKITGIKPEFATGSYAEYKQLKGIFGGIEFMGNFLGIGFLAMLAATLMFKTLSGVADDKKRYRVLAMIGTSEKKITKTIATDLGILFVIPMVIGILDVVFGLQMFAPLMAGTSNAYLGFGPSLIGIGGLYIVYYGLTVWMYRRLIKK</sequence>
<keyword evidence="5 6" id="KW-0472">Membrane</keyword>
<dbReference type="GO" id="GO:0005886">
    <property type="term" value="C:plasma membrane"/>
    <property type="evidence" value="ECO:0007669"/>
    <property type="project" value="UniProtKB-SubCell"/>
</dbReference>
<feature type="transmembrane region" description="Helical" evidence="6">
    <location>
        <begin position="16"/>
        <end position="34"/>
    </location>
</feature>
<comment type="subcellular location">
    <subcellularLocation>
        <location evidence="1 6">Cell membrane</location>
        <topology evidence="1 6">Multi-pass membrane protein</topology>
    </subcellularLocation>
</comment>
<name>A0ABD4XLJ2_WEIPA</name>
<feature type="transmembrane region" description="Helical" evidence="6">
    <location>
        <begin position="568"/>
        <end position="591"/>
    </location>
</feature>
<dbReference type="EMBL" id="JAANXN010000010">
    <property type="protein sequence ID" value="MDF8371596.1"/>
    <property type="molecule type" value="Genomic_DNA"/>
</dbReference>
<evidence type="ECO:0000313" key="8">
    <source>
        <dbReference type="EMBL" id="MDF8371596.1"/>
    </source>
</evidence>
<keyword evidence="6" id="KW-0813">Transport</keyword>
<gene>
    <name evidence="8" type="ORF">G9403_08070</name>
</gene>
<comment type="caution">
    <text evidence="8">The sequence shown here is derived from an EMBL/GenBank/DDBJ whole genome shotgun (WGS) entry which is preliminary data.</text>
</comment>
<evidence type="ECO:0000259" key="7">
    <source>
        <dbReference type="Pfam" id="PF02687"/>
    </source>
</evidence>
<dbReference type="PANTHER" id="PTHR46795:SF3">
    <property type="entry name" value="ABC TRANSPORTER PERMEASE"/>
    <property type="match status" value="1"/>
</dbReference>
<evidence type="ECO:0000256" key="2">
    <source>
        <dbReference type="ARBA" id="ARBA00022475"/>
    </source>
</evidence>
<feature type="transmembrane region" description="Helical" evidence="6">
    <location>
        <begin position="282"/>
        <end position="306"/>
    </location>
</feature>
<dbReference type="GO" id="GO:0055085">
    <property type="term" value="P:transmembrane transport"/>
    <property type="evidence" value="ECO:0007669"/>
    <property type="project" value="UniProtKB-UniRule"/>
</dbReference>
<feature type="transmembrane region" description="Helical" evidence="6">
    <location>
        <begin position="147"/>
        <end position="169"/>
    </location>
</feature>
<dbReference type="Pfam" id="PF02687">
    <property type="entry name" value="FtsX"/>
    <property type="match status" value="1"/>
</dbReference>
<dbReference type="RefSeq" id="WP_277362431.1">
    <property type="nucleotide sequence ID" value="NZ_CP049940.1"/>
</dbReference>
<feature type="transmembrane region" description="Helical" evidence="6">
    <location>
        <begin position="102"/>
        <end position="127"/>
    </location>
</feature>
<keyword evidence="3 6" id="KW-0812">Transmembrane</keyword>
<dbReference type="AlphaFoldDB" id="A0ABD4XLJ2"/>
<feature type="transmembrane region" description="Helical" evidence="6">
    <location>
        <begin position="533"/>
        <end position="556"/>
    </location>
</feature>
<feature type="domain" description="ABC3 transporter permease C-terminal" evidence="7">
    <location>
        <begin position="62"/>
        <end position="178"/>
    </location>
</feature>
<dbReference type="PANTHER" id="PTHR46795">
    <property type="entry name" value="ABC TRANSPORTER PERMEASE-RELATED-RELATED"/>
    <property type="match status" value="1"/>
</dbReference>
<evidence type="ECO:0000256" key="3">
    <source>
        <dbReference type="ARBA" id="ARBA00022692"/>
    </source>
</evidence>
<protein>
    <submittedName>
        <fullName evidence="8">ABC transporter permease</fullName>
    </submittedName>
</protein>
<dbReference type="PIRSF" id="PIRSF018968">
    <property type="entry name" value="ABC_permease_BceB"/>
    <property type="match status" value="1"/>
</dbReference>
<feature type="transmembrane region" description="Helical" evidence="6">
    <location>
        <begin position="197"/>
        <end position="217"/>
    </location>
</feature>
<evidence type="ECO:0000256" key="1">
    <source>
        <dbReference type="ARBA" id="ARBA00004651"/>
    </source>
</evidence>
<evidence type="ECO:0000256" key="5">
    <source>
        <dbReference type="ARBA" id="ARBA00023136"/>
    </source>
</evidence>
<keyword evidence="2 6" id="KW-1003">Cell membrane</keyword>
<organism evidence="8 9">
    <name type="scientific">Weissella paramesenteroides</name>
    <name type="common">Leuconostoc paramesenteroides</name>
    <dbReference type="NCBI Taxonomy" id="1249"/>
    <lineage>
        <taxon>Bacteria</taxon>
        <taxon>Bacillati</taxon>
        <taxon>Bacillota</taxon>
        <taxon>Bacilli</taxon>
        <taxon>Lactobacillales</taxon>
        <taxon>Lactobacillaceae</taxon>
        <taxon>Weissella</taxon>
    </lineage>
</organism>
<evidence type="ECO:0000256" key="6">
    <source>
        <dbReference type="PIRNR" id="PIRNR018968"/>
    </source>
</evidence>
<accession>A0ABD4XLJ2</accession>
<dbReference type="InterPro" id="IPR003838">
    <property type="entry name" value="ABC3_permease_C"/>
</dbReference>
<feature type="transmembrane region" description="Helical" evidence="6">
    <location>
        <begin position="480"/>
        <end position="502"/>
    </location>
</feature>
<evidence type="ECO:0000313" key="9">
    <source>
        <dbReference type="Proteomes" id="UP001215461"/>
    </source>
</evidence>
<comment type="similarity">
    <text evidence="6">Belongs to the ABC-4 integral membrane protein family.</text>
</comment>
<reference evidence="8 9" key="1">
    <citation type="submission" date="2020-03" db="EMBL/GenBank/DDBJ databases">
        <title>Comparative genomics of Weissella paramesenteroides.</title>
        <authorList>
            <person name="Kant R."/>
            <person name="Takala T."/>
            <person name="Saris P."/>
        </authorList>
    </citation>
    <scope>NUCLEOTIDE SEQUENCE [LARGE SCALE GENOMIC DNA]</scope>
    <source>
        <strain evidence="8 9">SJ27-4</strain>
    </source>
</reference>
<dbReference type="InterPro" id="IPR027022">
    <property type="entry name" value="ABC_permease_BceB-typ"/>
</dbReference>
<feature type="transmembrane region" description="Helical" evidence="6">
    <location>
        <begin position="54"/>
        <end position="81"/>
    </location>
</feature>
<feature type="transmembrane region" description="Helical" evidence="6">
    <location>
        <begin position="223"/>
        <end position="243"/>
    </location>
</feature>
<proteinExistence type="inferred from homology"/>
<dbReference type="InterPro" id="IPR052536">
    <property type="entry name" value="ABC-4_Integral_Memb_Prot"/>
</dbReference>
<dbReference type="Proteomes" id="UP001215461">
    <property type="component" value="Unassembled WGS sequence"/>
</dbReference>
<evidence type="ECO:0000256" key="4">
    <source>
        <dbReference type="ARBA" id="ARBA00022989"/>
    </source>
</evidence>